<evidence type="ECO:0000313" key="2">
    <source>
        <dbReference type="EMBL" id="CAI5775907.1"/>
    </source>
</evidence>
<name>A0AA35KCR0_9SAUR</name>
<organism evidence="2 3">
    <name type="scientific">Podarcis lilfordi</name>
    <name type="common">Lilford's wall lizard</name>
    <dbReference type="NCBI Taxonomy" id="74358"/>
    <lineage>
        <taxon>Eukaryota</taxon>
        <taxon>Metazoa</taxon>
        <taxon>Chordata</taxon>
        <taxon>Craniata</taxon>
        <taxon>Vertebrata</taxon>
        <taxon>Euteleostomi</taxon>
        <taxon>Lepidosauria</taxon>
        <taxon>Squamata</taxon>
        <taxon>Bifurcata</taxon>
        <taxon>Unidentata</taxon>
        <taxon>Episquamata</taxon>
        <taxon>Laterata</taxon>
        <taxon>Lacertibaenia</taxon>
        <taxon>Lacertidae</taxon>
        <taxon>Podarcis</taxon>
    </lineage>
</organism>
<protein>
    <submittedName>
        <fullName evidence="2">Uncharacterized protein</fullName>
    </submittedName>
</protein>
<accession>A0AA35KCR0</accession>
<dbReference type="EMBL" id="OX395130">
    <property type="protein sequence ID" value="CAI5775907.1"/>
    <property type="molecule type" value="Genomic_DNA"/>
</dbReference>
<dbReference type="AlphaFoldDB" id="A0AA35KCR0"/>
<reference evidence="2" key="1">
    <citation type="submission" date="2022-12" db="EMBL/GenBank/DDBJ databases">
        <authorList>
            <person name="Alioto T."/>
            <person name="Alioto T."/>
            <person name="Gomez Garrido J."/>
        </authorList>
    </citation>
    <scope>NUCLEOTIDE SEQUENCE</scope>
</reference>
<dbReference type="Proteomes" id="UP001178461">
    <property type="component" value="Chromosome 5"/>
</dbReference>
<evidence type="ECO:0000256" key="1">
    <source>
        <dbReference type="SAM" id="MobiDB-lite"/>
    </source>
</evidence>
<evidence type="ECO:0000313" key="3">
    <source>
        <dbReference type="Proteomes" id="UP001178461"/>
    </source>
</evidence>
<gene>
    <name evidence="2" type="ORF">PODLI_1B008890</name>
</gene>
<feature type="compositionally biased region" description="Basic and acidic residues" evidence="1">
    <location>
        <begin position="28"/>
        <end position="37"/>
    </location>
</feature>
<keyword evidence="3" id="KW-1185">Reference proteome</keyword>
<sequence>MKKSQAMKFRLNSVNQNQNKMPLGLATEEGRKGRNERNATATTSARKNENCAIDTPTFVFRFTEFSRLDLEKAHTQKPTNWKTDPYNHFQKTKKKQECKTRGSFKKIRLP</sequence>
<proteinExistence type="predicted"/>
<feature type="region of interest" description="Disordered" evidence="1">
    <location>
        <begin position="1"/>
        <end position="48"/>
    </location>
</feature>